<reference evidence="4 5" key="1">
    <citation type="submission" date="2024-03" db="EMBL/GenBank/DDBJ databases">
        <title>Adaptation during the transition from Ophiocordyceps entomopathogen to insect associate is accompanied by gene loss and intensified selection.</title>
        <authorList>
            <person name="Ward C.M."/>
            <person name="Onetto C.A."/>
            <person name="Borneman A.R."/>
        </authorList>
    </citation>
    <scope>NUCLEOTIDE SEQUENCE [LARGE SCALE GENOMIC DNA]</scope>
    <source>
        <strain evidence="4">AWRI1</strain>
        <tissue evidence="4">Single Adult Female</tissue>
    </source>
</reference>
<dbReference type="GO" id="GO:0016887">
    <property type="term" value="F:ATP hydrolysis activity"/>
    <property type="evidence" value="ECO:0007669"/>
    <property type="project" value="InterPro"/>
</dbReference>
<dbReference type="InterPro" id="IPR003439">
    <property type="entry name" value="ABC_transporter-like_ATP-bd"/>
</dbReference>
<accession>A0AAN9TYK3</accession>
<keyword evidence="2" id="KW-0472">Membrane</keyword>
<evidence type="ECO:0000259" key="3">
    <source>
        <dbReference type="Pfam" id="PF00005"/>
    </source>
</evidence>
<name>A0AAN9TYK3_9HEMI</name>
<proteinExistence type="predicted"/>
<evidence type="ECO:0000313" key="4">
    <source>
        <dbReference type="EMBL" id="KAK7605545.1"/>
    </source>
</evidence>
<feature type="region of interest" description="Disordered" evidence="1">
    <location>
        <begin position="1"/>
        <end position="21"/>
    </location>
</feature>
<dbReference type="GO" id="GO:0005524">
    <property type="term" value="F:ATP binding"/>
    <property type="evidence" value="ECO:0007669"/>
    <property type="project" value="InterPro"/>
</dbReference>
<keyword evidence="5" id="KW-1185">Reference proteome</keyword>
<feature type="transmembrane region" description="Helical" evidence="2">
    <location>
        <begin position="231"/>
        <end position="253"/>
    </location>
</feature>
<dbReference type="Gene3D" id="3.40.50.300">
    <property type="entry name" value="P-loop containing nucleotide triphosphate hydrolases"/>
    <property type="match status" value="1"/>
</dbReference>
<dbReference type="PRINTS" id="PR00364">
    <property type="entry name" value="DISEASERSIST"/>
</dbReference>
<evidence type="ECO:0000256" key="1">
    <source>
        <dbReference type="SAM" id="MobiDB-lite"/>
    </source>
</evidence>
<dbReference type="SUPFAM" id="SSF52540">
    <property type="entry name" value="P-loop containing nucleoside triphosphate hydrolases"/>
    <property type="match status" value="1"/>
</dbReference>
<keyword evidence="2" id="KW-1133">Transmembrane helix</keyword>
<feature type="transmembrane region" description="Helical" evidence="2">
    <location>
        <begin position="273"/>
        <end position="295"/>
    </location>
</feature>
<gene>
    <name evidence="4" type="ORF">V9T40_007403</name>
</gene>
<sequence length="300" mass="33499">MKSSESKLRDTNNINTIPDVSPDVVAMDPRNGIVNPAFQPPSLLSQQSTVWTRRQQAVCVRHAFKHYGSKKKPNHVLSNLNMTVAKGTIYGLLGASGCGKTTLLSCIVGRRQLNTGEIYVLGGKPGTRGSGVPGKRVGYMPQFPLQRLFVVCPRQISDTSQLRRYYMYLHDYYKDKDSAIDAVKSGDAWGVIYFTENFTDALVARMALGKDADNETLDQSDVRVWLDMSRVIWPVEGMPILLQYISSILPLTMATTSLRSILTRGWDLTEPDVFFGFISSASWIMLFLTISMLVLKFKKG</sequence>
<dbReference type="PANTHER" id="PTHR43038:SF3">
    <property type="entry name" value="ABC TRANSPORTER G FAMILY MEMBER 20 ISOFORM X1"/>
    <property type="match status" value="1"/>
</dbReference>
<dbReference type="Proteomes" id="UP001367676">
    <property type="component" value="Unassembled WGS sequence"/>
</dbReference>
<dbReference type="InterPro" id="IPR027417">
    <property type="entry name" value="P-loop_NTPase"/>
</dbReference>
<evidence type="ECO:0000256" key="2">
    <source>
        <dbReference type="SAM" id="Phobius"/>
    </source>
</evidence>
<dbReference type="Pfam" id="PF00005">
    <property type="entry name" value="ABC_tran"/>
    <property type="match status" value="1"/>
</dbReference>
<organism evidence="4 5">
    <name type="scientific">Parthenolecanium corni</name>
    <dbReference type="NCBI Taxonomy" id="536013"/>
    <lineage>
        <taxon>Eukaryota</taxon>
        <taxon>Metazoa</taxon>
        <taxon>Ecdysozoa</taxon>
        <taxon>Arthropoda</taxon>
        <taxon>Hexapoda</taxon>
        <taxon>Insecta</taxon>
        <taxon>Pterygota</taxon>
        <taxon>Neoptera</taxon>
        <taxon>Paraneoptera</taxon>
        <taxon>Hemiptera</taxon>
        <taxon>Sternorrhyncha</taxon>
        <taxon>Coccoidea</taxon>
        <taxon>Coccidae</taxon>
        <taxon>Parthenolecanium</taxon>
    </lineage>
</organism>
<feature type="compositionally biased region" description="Basic and acidic residues" evidence="1">
    <location>
        <begin position="1"/>
        <end position="10"/>
    </location>
</feature>
<dbReference type="EMBL" id="JBBCAQ010000002">
    <property type="protein sequence ID" value="KAK7605545.1"/>
    <property type="molecule type" value="Genomic_DNA"/>
</dbReference>
<comment type="caution">
    <text evidence="4">The sequence shown here is derived from an EMBL/GenBank/DDBJ whole genome shotgun (WGS) entry which is preliminary data.</text>
</comment>
<evidence type="ECO:0000313" key="5">
    <source>
        <dbReference type="Proteomes" id="UP001367676"/>
    </source>
</evidence>
<feature type="domain" description="ABC transporter" evidence="3">
    <location>
        <begin position="77"/>
        <end position="144"/>
    </location>
</feature>
<keyword evidence="2" id="KW-0812">Transmembrane</keyword>
<dbReference type="PANTHER" id="PTHR43038">
    <property type="entry name" value="ATP-BINDING CASSETTE, SUB-FAMILY H, MEMBER 1"/>
    <property type="match status" value="1"/>
</dbReference>
<protein>
    <recommendedName>
        <fullName evidence="3">ABC transporter domain-containing protein</fullName>
    </recommendedName>
</protein>
<dbReference type="AlphaFoldDB" id="A0AAN9TYK3"/>